<comment type="caution">
    <text evidence="1">The sequence shown here is derived from an EMBL/GenBank/DDBJ whole genome shotgun (WGS) entry which is preliminary data.</text>
</comment>
<sequence>MHSHKNSNDKAIYPASETTTVIKKRVAKMRIHVLTAYAPKIKENCRMYTANQVVTFQPMAFIN</sequence>
<proteinExistence type="predicted"/>
<evidence type="ECO:0000313" key="2">
    <source>
        <dbReference type="Proteomes" id="UP001607302"/>
    </source>
</evidence>
<dbReference type="Proteomes" id="UP001607302">
    <property type="component" value="Unassembled WGS sequence"/>
</dbReference>
<protein>
    <submittedName>
        <fullName evidence="1">Uncharacterized protein</fullName>
    </submittedName>
</protein>
<dbReference type="AlphaFoldDB" id="A0ABD2BGY2"/>
<accession>A0ABD2BGY2</accession>
<gene>
    <name evidence="1" type="ORF">V1478_004709</name>
</gene>
<dbReference type="EMBL" id="JAUDFV010000102">
    <property type="protein sequence ID" value="KAL2732021.1"/>
    <property type="molecule type" value="Genomic_DNA"/>
</dbReference>
<keyword evidence="2" id="KW-1185">Reference proteome</keyword>
<organism evidence="1 2">
    <name type="scientific">Vespula squamosa</name>
    <name type="common">Southern yellow jacket</name>
    <name type="synonym">Wasp</name>
    <dbReference type="NCBI Taxonomy" id="30214"/>
    <lineage>
        <taxon>Eukaryota</taxon>
        <taxon>Metazoa</taxon>
        <taxon>Ecdysozoa</taxon>
        <taxon>Arthropoda</taxon>
        <taxon>Hexapoda</taxon>
        <taxon>Insecta</taxon>
        <taxon>Pterygota</taxon>
        <taxon>Neoptera</taxon>
        <taxon>Endopterygota</taxon>
        <taxon>Hymenoptera</taxon>
        <taxon>Apocrita</taxon>
        <taxon>Aculeata</taxon>
        <taxon>Vespoidea</taxon>
        <taxon>Vespidae</taxon>
        <taxon>Vespinae</taxon>
        <taxon>Vespula</taxon>
    </lineage>
</organism>
<name>A0ABD2BGY2_VESSQ</name>
<evidence type="ECO:0000313" key="1">
    <source>
        <dbReference type="EMBL" id="KAL2732021.1"/>
    </source>
</evidence>
<reference evidence="1 2" key="1">
    <citation type="journal article" date="2024" name="Ann. Entomol. Soc. Am.">
        <title>Genomic analyses of the southern and eastern yellowjacket wasps (Hymenoptera: Vespidae) reveal evolutionary signatures of social life.</title>
        <authorList>
            <person name="Catto M.A."/>
            <person name="Caine P.B."/>
            <person name="Orr S.E."/>
            <person name="Hunt B.G."/>
            <person name="Goodisman M.A.D."/>
        </authorList>
    </citation>
    <scope>NUCLEOTIDE SEQUENCE [LARGE SCALE GENOMIC DNA]</scope>
    <source>
        <strain evidence="1">233</strain>
        <tissue evidence="1">Head and thorax</tissue>
    </source>
</reference>